<keyword evidence="3" id="KW-0677">Repeat</keyword>
<gene>
    <name evidence="6" type="ORF">Gohar_006163</name>
</gene>
<protein>
    <submittedName>
        <fullName evidence="6">Uncharacterized protein</fullName>
    </submittedName>
</protein>
<keyword evidence="7" id="KW-1185">Reference proteome</keyword>
<evidence type="ECO:0000256" key="2">
    <source>
        <dbReference type="ARBA" id="ARBA00022729"/>
    </source>
</evidence>
<keyword evidence="4" id="KW-0472">Membrane</keyword>
<evidence type="ECO:0000313" key="6">
    <source>
        <dbReference type="EMBL" id="MBA0795291.1"/>
    </source>
</evidence>
<evidence type="ECO:0000313" key="7">
    <source>
        <dbReference type="Proteomes" id="UP000593560"/>
    </source>
</evidence>
<keyword evidence="5" id="KW-0325">Glycoprotein</keyword>
<dbReference type="Gene3D" id="3.80.10.10">
    <property type="entry name" value="Ribonuclease Inhibitor"/>
    <property type="match status" value="3"/>
</dbReference>
<dbReference type="SUPFAM" id="SSF52058">
    <property type="entry name" value="L domain-like"/>
    <property type="match status" value="1"/>
</dbReference>
<dbReference type="EMBL" id="JABFAD010000004">
    <property type="protein sequence ID" value="MBA0795291.1"/>
    <property type="molecule type" value="Genomic_DNA"/>
</dbReference>
<dbReference type="InterPro" id="IPR032675">
    <property type="entry name" value="LRR_dom_sf"/>
</dbReference>
<reference evidence="6 7" key="1">
    <citation type="journal article" date="2019" name="Genome Biol. Evol.">
        <title>Insights into the evolution of the New World diploid cottons (Gossypium, subgenus Houzingenia) based on genome sequencing.</title>
        <authorList>
            <person name="Grover C.E."/>
            <person name="Arick M.A. 2nd"/>
            <person name="Thrash A."/>
            <person name="Conover J.L."/>
            <person name="Sanders W.S."/>
            <person name="Peterson D.G."/>
            <person name="Frelichowski J.E."/>
            <person name="Scheffler J.A."/>
            <person name="Scheffler B.E."/>
            <person name="Wendel J.F."/>
        </authorList>
    </citation>
    <scope>NUCLEOTIDE SEQUENCE [LARGE SCALE GENOMIC DNA]</scope>
    <source>
        <strain evidence="6">0</strain>
        <tissue evidence="6">Leaf</tissue>
    </source>
</reference>
<dbReference type="InterPro" id="IPR001611">
    <property type="entry name" value="Leu-rich_rpt"/>
</dbReference>
<evidence type="ECO:0000256" key="3">
    <source>
        <dbReference type="ARBA" id="ARBA00022737"/>
    </source>
</evidence>
<dbReference type="PRINTS" id="PR00019">
    <property type="entry name" value="LEURICHRPT"/>
</dbReference>
<evidence type="ECO:0000256" key="5">
    <source>
        <dbReference type="ARBA" id="ARBA00023180"/>
    </source>
</evidence>
<dbReference type="GO" id="GO:0016020">
    <property type="term" value="C:membrane"/>
    <property type="evidence" value="ECO:0007669"/>
    <property type="project" value="UniProtKB-SubCell"/>
</dbReference>
<evidence type="ECO:0000256" key="4">
    <source>
        <dbReference type="ARBA" id="ARBA00023136"/>
    </source>
</evidence>
<dbReference type="PROSITE" id="PS51450">
    <property type="entry name" value="LRR"/>
    <property type="match status" value="1"/>
</dbReference>
<evidence type="ECO:0000256" key="1">
    <source>
        <dbReference type="ARBA" id="ARBA00004370"/>
    </source>
</evidence>
<keyword evidence="2" id="KW-0732">Signal</keyword>
<dbReference type="AlphaFoldDB" id="A0A7J9GCT4"/>
<accession>A0A7J9GCT4</accession>
<name>A0A7J9GCT4_9ROSI</name>
<feature type="non-terminal residue" evidence="6">
    <location>
        <position position="1"/>
    </location>
</feature>
<dbReference type="OrthoDB" id="442066at2759"/>
<dbReference type="PANTHER" id="PTHR45974:SF29">
    <property type="entry name" value="PROTEIN KINASE DOMAIN-CONTAINING PROTEIN"/>
    <property type="match status" value="1"/>
</dbReference>
<organism evidence="6 7">
    <name type="scientific">Gossypium harknessii</name>
    <dbReference type="NCBI Taxonomy" id="34285"/>
    <lineage>
        <taxon>Eukaryota</taxon>
        <taxon>Viridiplantae</taxon>
        <taxon>Streptophyta</taxon>
        <taxon>Embryophyta</taxon>
        <taxon>Tracheophyta</taxon>
        <taxon>Spermatophyta</taxon>
        <taxon>Magnoliopsida</taxon>
        <taxon>eudicotyledons</taxon>
        <taxon>Gunneridae</taxon>
        <taxon>Pentapetalae</taxon>
        <taxon>rosids</taxon>
        <taxon>malvids</taxon>
        <taxon>Malvales</taxon>
        <taxon>Malvaceae</taxon>
        <taxon>Malvoideae</taxon>
        <taxon>Gossypium</taxon>
    </lineage>
</organism>
<dbReference type="PANTHER" id="PTHR45974">
    <property type="entry name" value="RECEPTOR-LIKE PROTEIN 55"/>
    <property type="match status" value="1"/>
</dbReference>
<dbReference type="Proteomes" id="UP000593560">
    <property type="component" value="Unassembled WGS sequence"/>
</dbReference>
<comment type="subcellular location">
    <subcellularLocation>
        <location evidence="1">Membrane</location>
    </subcellularLocation>
</comment>
<dbReference type="Pfam" id="PF00560">
    <property type="entry name" value="LRR_1"/>
    <property type="match status" value="2"/>
</dbReference>
<proteinExistence type="predicted"/>
<comment type="caution">
    <text evidence="6">The sequence shown here is derived from an EMBL/GenBank/DDBJ whole genome shotgun (WGS) entry which is preliminary data.</text>
</comment>
<sequence>MLATNLTKLRNLALNGVDMSDIALTSFLNLPSSLEHISLSYSQLHGEFPTQVSQLPNLKVLDLSEHENLTGYLPITQTGVVTLSCWTFPNVVLGRYLSYIKTLSGGVPSWLFTLRSLPLLDLSYNKLVGPIDRIQKPSSIQDVKLSYNNIGGSIPCSIFDLVNLTSLDLSSNNLSGVIKSDMLSKLTSLEVLDVSSNSLLSLSTSGNDVNDSFPRLSAVRFSGCSVRQFLNFFQSSQLEVLDLSNNMISGGISRWEAE</sequence>